<organism evidence="2 3">
    <name type="scientific">Jaapia argillacea MUCL 33604</name>
    <dbReference type="NCBI Taxonomy" id="933084"/>
    <lineage>
        <taxon>Eukaryota</taxon>
        <taxon>Fungi</taxon>
        <taxon>Dikarya</taxon>
        <taxon>Basidiomycota</taxon>
        <taxon>Agaricomycotina</taxon>
        <taxon>Agaricomycetes</taxon>
        <taxon>Agaricomycetidae</taxon>
        <taxon>Jaapiales</taxon>
        <taxon>Jaapiaceae</taxon>
        <taxon>Jaapia</taxon>
    </lineage>
</organism>
<dbReference type="Proteomes" id="UP000027265">
    <property type="component" value="Unassembled WGS sequence"/>
</dbReference>
<dbReference type="HOGENOM" id="CLU_2038413_0_0_1"/>
<dbReference type="EMBL" id="KL197725">
    <property type="protein sequence ID" value="KDQ55393.1"/>
    <property type="molecule type" value="Genomic_DNA"/>
</dbReference>
<evidence type="ECO:0000256" key="1">
    <source>
        <dbReference type="SAM" id="MobiDB-lite"/>
    </source>
</evidence>
<evidence type="ECO:0000313" key="3">
    <source>
        <dbReference type="Proteomes" id="UP000027265"/>
    </source>
</evidence>
<feature type="compositionally biased region" description="Low complexity" evidence="1">
    <location>
        <begin position="7"/>
        <end position="17"/>
    </location>
</feature>
<name>A0A067PKF2_9AGAM</name>
<gene>
    <name evidence="2" type="ORF">JAAARDRAFT_37412</name>
</gene>
<protein>
    <submittedName>
        <fullName evidence="2">Uncharacterized protein</fullName>
    </submittedName>
</protein>
<feature type="region of interest" description="Disordered" evidence="1">
    <location>
        <begin position="1"/>
        <end position="67"/>
    </location>
</feature>
<keyword evidence="3" id="KW-1185">Reference proteome</keyword>
<evidence type="ECO:0000313" key="2">
    <source>
        <dbReference type="EMBL" id="KDQ55393.1"/>
    </source>
</evidence>
<reference evidence="3" key="1">
    <citation type="journal article" date="2014" name="Proc. Natl. Acad. Sci. U.S.A.">
        <title>Extensive sampling of basidiomycete genomes demonstrates inadequacy of the white-rot/brown-rot paradigm for wood decay fungi.</title>
        <authorList>
            <person name="Riley R."/>
            <person name="Salamov A.A."/>
            <person name="Brown D.W."/>
            <person name="Nagy L.G."/>
            <person name="Floudas D."/>
            <person name="Held B.W."/>
            <person name="Levasseur A."/>
            <person name="Lombard V."/>
            <person name="Morin E."/>
            <person name="Otillar R."/>
            <person name="Lindquist E.A."/>
            <person name="Sun H."/>
            <person name="LaButti K.M."/>
            <person name="Schmutz J."/>
            <person name="Jabbour D."/>
            <person name="Luo H."/>
            <person name="Baker S.E."/>
            <person name="Pisabarro A.G."/>
            <person name="Walton J.D."/>
            <person name="Blanchette R.A."/>
            <person name="Henrissat B."/>
            <person name="Martin F."/>
            <person name="Cullen D."/>
            <person name="Hibbett D.S."/>
            <person name="Grigoriev I.V."/>
        </authorList>
    </citation>
    <scope>NUCLEOTIDE SEQUENCE [LARGE SCALE GENOMIC DNA]</scope>
    <source>
        <strain evidence="3">MUCL 33604</strain>
    </source>
</reference>
<sequence length="121" mass="13435">MLRQDRSGSFSTSTGGSPQQDHHDTAQPVDDTCHSVSLSVKNPKHSLSRPSPPTLLPKPLSSKQTIGNDHQYILFPGLASKSLRRLENCSRPAAIVTENLRGRQEEEWARLAMRVLEEAHI</sequence>
<proteinExistence type="predicted"/>
<accession>A0A067PKF2</accession>
<dbReference type="InParanoid" id="A0A067PKF2"/>
<dbReference type="AlphaFoldDB" id="A0A067PKF2"/>